<accession>A0A9W4GX42</accession>
<evidence type="ECO:0000313" key="3">
    <source>
        <dbReference type="Proteomes" id="UP001153328"/>
    </source>
</evidence>
<comment type="caution">
    <text evidence="2">The sequence shown here is derived from an EMBL/GenBank/DDBJ whole genome shotgun (WGS) entry which is preliminary data.</text>
</comment>
<dbReference type="EMBL" id="CAJVAX010000001">
    <property type="protein sequence ID" value="CAG7601201.1"/>
    <property type="molecule type" value="Genomic_DNA"/>
</dbReference>
<evidence type="ECO:0000313" key="2">
    <source>
        <dbReference type="EMBL" id="CAG7601201.1"/>
    </source>
</evidence>
<reference evidence="2" key="1">
    <citation type="submission" date="2021-06" db="EMBL/GenBank/DDBJ databases">
        <authorList>
            <person name="Arsene-Ploetze F."/>
        </authorList>
    </citation>
    <scope>NUCLEOTIDE SEQUENCE</scope>
    <source>
        <strain evidence="2">SBRY1</strain>
    </source>
</reference>
<dbReference type="AlphaFoldDB" id="A0A9W4GX42"/>
<feature type="compositionally biased region" description="Basic residues" evidence="1">
    <location>
        <begin position="71"/>
        <end position="83"/>
    </location>
</feature>
<gene>
    <name evidence="2" type="ORF">SBRY_10395</name>
</gene>
<feature type="region of interest" description="Disordered" evidence="1">
    <location>
        <begin position="1"/>
        <end position="83"/>
    </location>
</feature>
<sequence>MRKWDERQHPTRSRIHGPVPPGPSLPPAPALHPTPRRELARRQNGGGAAVRFRLLYAADRARRPAGTAARRGPRRPRTARPGP</sequence>
<protein>
    <submittedName>
        <fullName evidence="2">Uncharacterized protein</fullName>
    </submittedName>
</protein>
<name>A0A9W4GX42_9ACTN</name>
<dbReference type="Proteomes" id="UP001153328">
    <property type="component" value="Unassembled WGS sequence"/>
</dbReference>
<organism evidence="2 3">
    <name type="scientific">Actinacidiphila bryophytorum</name>
    <dbReference type="NCBI Taxonomy" id="1436133"/>
    <lineage>
        <taxon>Bacteria</taxon>
        <taxon>Bacillati</taxon>
        <taxon>Actinomycetota</taxon>
        <taxon>Actinomycetes</taxon>
        <taxon>Kitasatosporales</taxon>
        <taxon>Streptomycetaceae</taxon>
        <taxon>Actinacidiphila</taxon>
    </lineage>
</organism>
<keyword evidence="3" id="KW-1185">Reference proteome</keyword>
<feature type="compositionally biased region" description="Pro residues" evidence="1">
    <location>
        <begin position="18"/>
        <end position="32"/>
    </location>
</feature>
<evidence type="ECO:0000256" key="1">
    <source>
        <dbReference type="SAM" id="MobiDB-lite"/>
    </source>
</evidence>
<proteinExistence type="predicted"/>